<dbReference type="OrthoDB" id="6796607at2"/>
<keyword evidence="2" id="KW-1185">Reference proteome</keyword>
<sequence>MKSLICPCCGENLIEDAWEELSNSETGNILIDTYPAYICKAQCGYVKRVEEVPEIIAQQDEDRLLLYYPEQNARILDLRDSVLWPPMHVDSILAKSEWEEYKGNHDIEKLIENARDSRSAYLERPNLFEFATSELSQDAFLCWLMSWSEEPYRSLDKLLYETANEFISAIFALHNIPAPVIETITIQRQFKSLDILTIINNTYAILIEDKTYTKNHSNQLIRYREEVENEYPDLTQLPIYYKIGDQSHYRSVIEAEYAPFTRQMMLRILKNGRNRGITNTIFLDYYRHLQQLEEEVSSFQTRRVSEWNSNAWQGFYKEIQKEIDGDWDYVSNQSGGFLGFWWGSKRHDRYYFQLEEEKLCVKIIAKEGENRKELRNAAMKEVLDESKRHDLQLERPARLGNGKTMTIAQRTDYLQLNNDGTLDLERTLEQLRKY</sequence>
<organism evidence="1 2">
    <name type="scientific">Gracilibacillus ureilyticus</name>
    <dbReference type="NCBI Taxonomy" id="531814"/>
    <lineage>
        <taxon>Bacteria</taxon>
        <taxon>Bacillati</taxon>
        <taxon>Bacillota</taxon>
        <taxon>Bacilli</taxon>
        <taxon>Bacillales</taxon>
        <taxon>Bacillaceae</taxon>
        <taxon>Gracilibacillus</taxon>
    </lineage>
</organism>
<gene>
    <name evidence="1" type="ORF">SAMN04487944_11814</name>
</gene>
<evidence type="ECO:0000313" key="1">
    <source>
        <dbReference type="EMBL" id="SES09904.1"/>
    </source>
</evidence>
<dbReference type="EMBL" id="FOGL01000018">
    <property type="protein sequence ID" value="SES09904.1"/>
    <property type="molecule type" value="Genomic_DNA"/>
</dbReference>
<dbReference type="AlphaFoldDB" id="A0A1H9UL46"/>
<name>A0A1H9UL46_9BACI</name>
<dbReference type="Pfam" id="PF14281">
    <property type="entry name" value="PDDEXK_4"/>
    <property type="match status" value="1"/>
</dbReference>
<protein>
    <submittedName>
        <fullName evidence="1">PD-(D/E)XK nuclease superfamily protein</fullName>
    </submittedName>
</protein>
<reference evidence="1 2" key="1">
    <citation type="submission" date="2016-10" db="EMBL/GenBank/DDBJ databases">
        <authorList>
            <person name="de Groot N.N."/>
        </authorList>
    </citation>
    <scope>NUCLEOTIDE SEQUENCE [LARGE SCALE GENOMIC DNA]</scope>
    <source>
        <strain evidence="1 2">CGMCC 1.7727</strain>
    </source>
</reference>
<evidence type="ECO:0000313" key="2">
    <source>
        <dbReference type="Proteomes" id="UP000199687"/>
    </source>
</evidence>
<dbReference type="InterPro" id="IPR029470">
    <property type="entry name" value="PDDEXK_4"/>
</dbReference>
<proteinExistence type="predicted"/>
<dbReference type="RefSeq" id="WP_089742862.1">
    <property type="nucleotide sequence ID" value="NZ_FOGL01000018.1"/>
</dbReference>
<dbReference type="Proteomes" id="UP000199687">
    <property type="component" value="Unassembled WGS sequence"/>
</dbReference>
<dbReference type="STRING" id="531814.SAMN04487944_11814"/>
<accession>A0A1H9UL46</accession>